<evidence type="ECO:0000313" key="4">
    <source>
        <dbReference type="Proteomes" id="UP000661607"/>
    </source>
</evidence>
<keyword evidence="4" id="KW-1185">Reference proteome</keyword>
<dbReference type="RefSeq" id="WP_192779472.1">
    <property type="nucleotide sequence ID" value="NZ_BAAASY010000005.1"/>
</dbReference>
<feature type="region of interest" description="Disordered" evidence="1">
    <location>
        <begin position="63"/>
        <end position="91"/>
    </location>
</feature>
<name>A0ABR9KT60_9ACTN</name>
<dbReference type="PROSITE" id="PS51257">
    <property type="entry name" value="PROKAR_LIPOPROTEIN"/>
    <property type="match status" value="1"/>
</dbReference>
<feature type="chain" id="PRO_5046619716" description="Lipoprotein" evidence="2">
    <location>
        <begin position="25"/>
        <end position="173"/>
    </location>
</feature>
<evidence type="ECO:0000313" key="3">
    <source>
        <dbReference type="EMBL" id="MBE1565223.1"/>
    </source>
</evidence>
<sequence>MRNRGTWAVALPMALALTACGAPAEGGGVAGANGGTAAPASSSAAPTDPREAELKFAQCMREHGVDMPDPEPGGGIRIETRKGEEQKSEKAQKACQQFLRAAVGDPGKTKPDQKKLDETLKWVQCMRENGADMPDPSPDGRVELSWPQGTSEQKIKKIEEACNEFAPGPLKRS</sequence>
<evidence type="ECO:0008006" key="5">
    <source>
        <dbReference type="Google" id="ProtNLM"/>
    </source>
</evidence>
<dbReference type="EMBL" id="JADBEF010000001">
    <property type="protein sequence ID" value="MBE1565223.1"/>
    <property type="molecule type" value="Genomic_DNA"/>
</dbReference>
<feature type="compositionally biased region" description="Low complexity" evidence="1">
    <location>
        <begin position="35"/>
        <end position="46"/>
    </location>
</feature>
<feature type="region of interest" description="Disordered" evidence="1">
    <location>
        <begin position="22"/>
        <end position="51"/>
    </location>
</feature>
<feature type="region of interest" description="Disordered" evidence="1">
    <location>
        <begin position="128"/>
        <end position="153"/>
    </location>
</feature>
<gene>
    <name evidence="3" type="ORF">H4W81_008002</name>
</gene>
<proteinExistence type="predicted"/>
<dbReference type="Proteomes" id="UP000661607">
    <property type="component" value="Unassembled WGS sequence"/>
</dbReference>
<protein>
    <recommendedName>
        <fullName evidence="5">Lipoprotein</fullName>
    </recommendedName>
</protein>
<reference evidence="3 4" key="1">
    <citation type="submission" date="2020-10" db="EMBL/GenBank/DDBJ databases">
        <title>Sequencing the genomes of 1000 actinobacteria strains.</title>
        <authorList>
            <person name="Klenk H.-P."/>
        </authorList>
    </citation>
    <scope>NUCLEOTIDE SEQUENCE [LARGE SCALE GENOMIC DNA]</scope>
    <source>
        <strain evidence="3 4">DSM 43748</strain>
    </source>
</reference>
<feature type="compositionally biased region" description="Basic and acidic residues" evidence="1">
    <location>
        <begin position="78"/>
        <end position="91"/>
    </location>
</feature>
<feature type="signal peptide" evidence="2">
    <location>
        <begin position="1"/>
        <end position="24"/>
    </location>
</feature>
<organism evidence="3 4">
    <name type="scientific">Nonomuraea africana</name>
    <dbReference type="NCBI Taxonomy" id="46171"/>
    <lineage>
        <taxon>Bacteria</taxon>
        <taxon>Bacillati</taxon>
        <taxon>Actinomycetota</taxon>
        <taxon>Actinomycetes</taxon>
        <taxon>Streptosporangiales</taxon>
        <taxon>Streptosporangiaceae</taxon>
        <taxon>Nonomuraea</taxon>
    </lineage>
</organism>
<evidence type="ECO:0000256" key="1">
    <source>
        <dbReference type="SAM" id="MobiDB-lite"/>
    </source>
</evidence>
<evidence type="ECO:0000256" key="2">
    <source>
        <dbReference type="SAM" id="SignalP"/>
    </source>
</evidence>
<accession>A0ABR9KT60</accession>
<comment type="caution">
    <text evidence="3">The sequence shown here is derived from an EMBL/GenBank/DDBJ whole genome shotgun (WGS) entry which is preliminary data.</text>
</comment>
<feature type="compositionally biased region" description="Gly residues" evidence="1">
    <location>
        <begin position="24"/>
        <end position="34"/>
    </location>
</feature>
<keyword evidence="2" id="KW-0732">Signal</keyword>